<evidence type="ECO:0000313" key="2">
    <source>
        <dbReference type="Proteomes" id="UP000828390"/>
    </source>
</evidence>
<sequence length="67" mass="7895">MKIVNEVKRSAQLGIGLSRKQIILRAYVLCQRTKIQSSYRKFHAGKDWWKGVCNRHKELVVRTPQRS</sequence>
<dbReference type="Proteomes" id="UP000828390">
    <property type="component" value="Unassembled WGS sequence"/>
</dbReference>
<organism evidence="1 2">
    <name type="scientific">Dreissena polymorpha</name>
    <name type="common">Zebra mussel</name>
    <name type="synonym">Mytilus polymorpha</name>
    <dbReference type="NCBI Taxonomy" id="45954"/>
    <lineage>
        <taxon>Eukaryota</taxon>
        <taxon>Metazoa</taxon>
        <taxon>Spiralia</taxon>
        <taxon>Lophotrochozoa</taxon>
        <taxon>Mollusca</taxon>
        <taxon>Bivalvia</taxon>
        <taxon>Autobranchia</taxon>
        <taxon>Heteroconchia</taxon>
        <taxon>Euheterodonta</taxon>
        <taxon>Imparidentia</taxon>
        <taxon>Neoheterodontei</taxon>
        <taxon>Myida</taxon>
        <taxon>Dreissenoidea</taxon>
        <taxon>Dreissenidae</taxon>
        <taxon>Dreissena</taxon>
    </lineage>
</organism>
<accession>A0A9D4BGN0</accession>
<name>A0A9D4BGN0_DREPO</name>
<comment type="caution">
    <text evidence="1">The sequence shown here is derived from an EMBL/GenBank/DDBJ whole genome shotgun (WGS) entry which is preliminary data.</text>
</comment>
<proteinExistence type="predicted"/>
<keyword evidence="2" id="KW-1185">Reference proteome</keyword>
<dbReference type="AlphaFoldDB" id="A0A9D4BGN0"/>
<dbReference type="EMBL" id="JAIWYP010000016">
    <property type="protein sequence ID" value="KAH3694780.1"/>
    <property type="molecule type" value="Genomic_DNA"/>
</dbReference>
<gene>
    <name evidence="1" type="ORF">DPMN_082221</name>
</gene>
<evidence type="ECO:0000313" key="1">
    <source>
        <dbReference type="EMBL" id="KAH3694780.1"/>
    </source>
</evidence>
<reference evidence="1" key="2">
    <citation type="submission" date="2020-11" db="EMBL/GenBank/DDBJ databases">
        <authorList>
            <person name="McCartney M.A."/>
            <person name="Auch B."/>
            <person name="Kono T."/>
            <person name="Mallez S."/>
            <person name="Becker A."/>
            <person name="Gohl D.M."/>
            <person name="Silverstein K.A.T."/>
            <person name="Koren S."/>
            <person name="Bechman K.B."/>
            <person name="Herman A."/>
            <person name="Abrahante J.E."/>
            <person name="Garbe J."/>
        </authorList>
    </citation>
    <scope>NUCLEOTIDE SEQUENCE</scope>
    <source>
        <strain evidence="1">Duluth1</strain>
        <tissue evidence="1">Whole animal</tissue>
    </source>
</reference>
<reference evidence="1" key="1">
    <citation type="journal article" date="2019" name="bioRxiv">
        <title>The Genome of the Zebra Mussel, Dreissena polymorpha: A Resource for Invasive Species Research.</title>
        <authorList>
            <person name="McCartney M.A."/>
            <person name="Auch B."/>
            <person name="Kono T."/>
            <person name="Mallez S."/>
            <person name="Zhang Y."/>
            <person name="Obille A."/>
            <person name="Becker A."/>
            <person name="Abrahante J.E."/>
            <person name="Garbe J."/>
            <person name="Badalamenti J.P."/>
            <person name="Herman A."/>
            <person name="Mangelson H."/>
            <person name="Liachko I."/>
            <person name="Sullivan S."/>
            <person name="Sone E.D."/>
            <person name="Koren S."/>
            <person name="Silverstein K.A.T."/>
            <person name="Beckman K.B."/>
            <person name="Gohl D.M."/>
        </authorList>
    </citation>
    <scope>NUCLEOTIDE SEQUENCE</scope>
    <source>
        <strain evidence="1">Duluth1</strain>
        <tissue evidence="1">Whole animal</tissue>
    </source>
</reference>
<protein>
    <submittedName>
        <fullName evidence="1">Uncharacterized protein</fullName>
    </submittedName>
</protein>